<evidence type="ECO:0000256" key="6">
    <source>
        <dbReference type="ARBA" id="ARBA00022729"/>
    </source>
</evidence>
<feature type="active site" description="Nucleophile" evidence="13">
    <location>
        <position position="217"/>
    </location>
</feature>
<evidence type="ECO:0000313" key="19">
    <source>
        <dbReference type="EMBL" id="KAG9392343.1"/>
    </source>
</evidence>
<evidence type="ECO:0000256" key="9">
    <source>
        <dbReference type="ARBA" id="ARBA00023157"/>
    </source>
</evidence>
<dbReference type="PANTHER" id="PTHR10357:SF215">
    <property type="entry name" value="ALPHA-AMYLASE 1"/>
    <property type="match status" value="1"/>
</dbReference>
<dbReference type="OrthoDB" id="1740265at2759"/>
<evidence type="ECO:0000256" key="5">
    <source>
        <dbReference type="ARBA" id="ARBA00022723"/>
    </source>
</evidence>
<feature type="binding site" evidence="16">
    <location>
        <position position="308"/>
    </location>
    <ligand>
        <name>substrate</name>
    </ligand>
</feature>
<dbReference type="PROSITE" id="PS51257">
    <property type="entry name" value="PROKAR_LIPOPROTEIN"/>
    <property type="match status" value="1"/>
</dbReference>
<feature type="chain" id="PRO_5035171686" description="alpha-amylase" evidence="17">
    <location>
        <begin position="18"/>
        <end position="475"/>
    </location>
</feature>
<dbReference type="EC" id="3.2.1.1" evidence="4"/>
<keyword evidence="5" id="KW-0479">Metal-binding</keyword>
<keyword evidence="6 17" id="KW-0732">Signal</keyword>
<evidence type="ECO:0000313" key="20">
    <source>
        <dbReference type="Proteomes" id="UP000717585"/>
    </source>
</evidence>
<keyword evidence="8" id="KW-0106">Calcium</keyword>
<evidence type="ECO:0000259" key="18">
    <source>
        <dbReference type="SMART" id="SM00642"/>
    </source>
</evidence>
<evidence type="ECO:0000256" key="10">
    <source>
        <dbReference type="ARBA" id="ARBA00023180"/>
    </source>
</evidence>
<evidence type="ECO:0000256" key="2">
    <source>
        <dbReference type="ARBA" id="ARBA00001913"/>
    </source>
</evidence>
<evidence type="ECO:0000256" key="15">
    <source>
        <dbReference type="PIRSR" id="PIRSR001024-4"/>
    </source>
</evidence>
<dbReference type="InterPro" id="IPR015340">
    <property type="entry name" value="A_amylase_C_dom"/>
</dbReference>
<protein>
    <recommendedName>
        <fullName evidence="4">alpha-amylase</fullName>
        <ecNumber evidence="4">3.2.1.1</ecNumber>
    </recommendedName>
</protein>
<gene>
    <name evidence="19" type="ORF">J8273_5333</name>
</gene>
<evidence type="ECO:0000256" key="12">
    <source>
        <dbReference type="ARBA" id="ARBA00023295"/>
    </source>
</evidence>
<feature type="signal peptide" evidence="17">
    <location>
        <begin position="1"/>
        <end position="17"/>
    </location>
</feature>
<dbReference type="Gene3D" id="2.60.40.1180">
    <property type="entry name" value="Golgi alpha-mannosidase II"/>
    <property type="match status" value="1"/>
</dbReference>
<dbReference type="Gene3D" id="3.20.20.80">
    <property type="entry name" value="Glycosidases"/>
    <property type="match status" value="1"/>
</dbReference>
<comment type="catalytic activity">
    <reaction evidence="1">
        <text>Endohydrolysis of (1-&gt;4)-alpha-D-glucosidic linkages in polysaccharides containing three or more (1-&gt;4)-alpha-linked D-glucose units.</text>
        <dbReference type="EC" id="3.2.1.1"/>
    </reaction>
</comment>
<feature type="disulfide bond" evidence="15">
    <location>
        <begin position="48"/>
        <end position="55"/>
    </location>
</feature>
<keyword evidence="9 15" id="KW-1015">Disulfide bond</keyword>
<dbReference type="GO" id="GO:0004556">
    <property type="term" value="F:alpha-amylase activity"/>
    <property type="evidence" value="ECO:0007669"/>
    <property type="project" value="UniProtKB-EC"/>
</dbReference>
<dbReference type="Pfam" id="PF09260">
    <property type="entry name" value="A_amylase_dom_C"/>
    <property type="match status" value="1"/>
</dbReference>
<accession>A0A8J6AZQ0</accession>
<name>A0A8J6AZQ0_9EUKA</name>
<feature type="binding site" evidence="16">
    <location>
        <position position="215"/>
    </location>
    <ligand>
        <name>substrate</name>
    </ligand>
</feature>
<dbReference type="InterPro" id="IPR006047">
    <property type="entry name" value="GH13_cat_dom"/>
</dbReference>
<feature type="binding site" evidence="16">
    <location>
        <position position="246"/>
    </location>
    <ligand>
        <name>substrate</name>
    </ligand>
</feature>
<evidence type="ECO:0000256" key="14">
    <source>
        <dbReference type="PIRSR" id="PIRSR001024-2"/>
    </source>
</evidence>
<dbReference type="PIRSF" id="PIRSF001024">
    <property type="entry name" value="Alph-amyl_fung"/>
    <property type="match status" value="1"/>
</dbReference>
<dbReference type="PANTHER" id="PTHR10357">
    <property type="entry name" value="ALPHA-AMYLASE FAMILY MEMBER"/>
    <property type="match status" value="1"/>
</dbReference>
<keyword evidence="12" id="KW-0326">Glycosidase</keyword>
<proteinExistence type="inferred from homology"/>
<reference evidence="19" key="1">
    <citation type="submission" date="2021-05" db="EMBL/GenBank/DDBJ databases">
        <title>A free-living protist that lacks canonical eukaryotic 1 DNA replication and segregation systems.</title>
        <authorList>
            <person name="Salas-Leiva D.E."/>
            <person name="Tromer E.C."/>
            <person name="Curtis B.A."/>
            <person name="Jerlstrom-Hultqvist J."/>
            <person name="Kolisko M."/>
            <person name="Yi Z."/>
            <person name="Salas-Leiva J.S."/>
            <person name="Gallot-Lavallee L."/>
            <person name="Kops G.J.P.L."/>
            <person name="Archibald J.M."/>
            <person name="Simpson A.G.B."/>
            <person name="Roger A.J."/>
        </authorList>
    </citation>
    <scope>NUCLEOTIDE SEQUENCE</scope>
    <source>
        <strain evidence="19">BICM</strain>
    </source>
</reference>
<dbReference type="SMART" id="SM00642">
    <property type="entry name" value="Aamy"/>
    <property type="match status" value="1"/>
</dbReference>
<dbReference type="InterPro" id="IPR017853">
    <property type="entry name" value="GH"/>
</dbReference>
<comment type="similarity">
    <text evidence="3">Belongs to the glycosyl hydrolase 13 family.</text>
</comment>
<evidence type="ECO:0000256" key="7">
    <source>
        <dbReference type="ARBA" id="ARBA00022801"/>
    </source>
</evidence>
<evidence type="ECO:0000256" key="11">
    <source>
        <dbReference type="ARBA" id="ARBA00023277"/>
    </source>
</evidence>
<dbReference type="EMBL" id="JAHDYR010000038">
    <property type="protein sequence ID" value="KAG9392343.1"/>
    <property type="molecule type" value="Genomic_DNA"/>
</dbReference>
<evidence type="ECO:0000256" key="4">
    <source>
        <dbReference type="ARBA" id="ARBA00012595"/>
    </source>
</evidence>
<evidence type="ECO:0000256" key="3">
    <source>
        <dbReference type="ARBA" id="ARBA00008061"/>
    </source>
</evidence>
<feature type="active site" description="Proton donor" evidence="13">
    <location>
        <position position="242"/>
    </location>
</feature>
<dbReference type="InterPro" id="IPR013777">
    <property type="entry name" value="A-amylase-like"/>
</dbReference>
<evidence type="ECO:0000256" key="17">
    <source>
        <dbReference type="SAM" id="SignalP"/>
    </source>
</evidence>
<feature type="binding site" evidence="16">
    <location>
        <position position="137"/>
    </location>
    <ligand>
        <name>substrate</name>
    </ligand>
</feature>
<evidence type="ECO:0000256" key="8">
    <source>
        <dbReference type="ARBA" id="ARBA00022837"/>
    </source>
</evidence>
<feature type="binding site" evidence="16">
    <location>
        <position position="98"/>
    </location>
    <ligand>
        <name>substrate</name>
    </ligand>
</feature>
<evidence type="ECO:0000256" key="1">
    <source>
        <dbReference type="ARBA" id="ARBA00000548"/>
    </source>
</evidence>
<feature type="disulfide bond" evidence="15">
    <location>
        <begin position="161"/>
        <end position="175"/>
    </location>
</feature>
<comment type="cofactor">
    <cofactor evidence="2">
        <name>Ca(2+)</name>
        <dbReference type="ChEBI" id="CHEBI:29108"/>
    </cofactor>
</comment>
<organism evidence="19 20">
    <name type="scientific">Carpediemonas membranifera</name>
    <dbReference type="NCBI Taxonomy" id="201153"/>
    <lineage>
        <taxon>Eukaryota</taxon>
        <taxon>Metamonada</taxon>
        <taxon>Carpediemonas-like organisms</taxon>
        <taxon>Carpediemonas</taxon>
    </lineage>
</organism>
<keyword evidence="10" id="KW-0325">Glycoprotein</keyword>
<keyword evidence="7" id="KW-0378">Hydrolase</keyword>
<feature type="binding site" evidence="16">
    <location>
        <position position="355"/>
    </location>
    <ligand>
        <name>substrate</name>
    </ligand>
</feature>
<dbReference type="InterPro" id="IPR013780">
    <property type="entry name" value="Glyco_hydro_b"/>
</dbReference>
<sequence>MILKCLLLALLVAGCFAIHTAEEWENGRVVYQVLTDRYARTNGDTSSCNDIRRYCGGTFKGLENNLDKIADLGFNAIWISPIVSQIDANDGDGFHGYWFKDIYEINSHFGTSEDLKSLVKAAHAKDIWIMLDVVFNHPGPIGNDFSQINPFNKPEHYHSDCEITNWNDQNNVEYCRLSGLPDLAQSGDNMNQWVHDTLISWIEDVVKEYDIDGLRCDTVPEVHTTFWDDMSAAIDGGYAVGEVYNGREDYVASYTHHLPAVLSYPMFFTLNNVFINRNDMSQIESTYRSYENNVRDILALGTFAENHDQPRFLHQRNDVKAFASMLAYTLTADGVPIMYYGAEKGFNGANDPYNREPYWSRSGYDSYLYQVIKAIATLRKENKEEWGSQKMTFGHVEDDLITYWKGKVFTTLTNVGSDGAEVQRYAKKHPYAPGETVCNVVWGAKDCVVIENDGTMEVALESGEPKVWVPKSWVQ</sequence>
<feature type="site" description="Transition state stabilizer" evidence="14">
    <location>
        <position position="308"/>
    </location>
</feature>
<comment type="caution">
    <text evidence="19">The sequence shown here is derived from an EMBL/GenBank/DDBJ whole genome shotgun (WGS) entry which is preliminary data.</text>
</comment>
<dbReference type="Pfam" id="PF00128">
    <property type="entry name" value="Alpha-amylase"/>
    <property type="match status" value="1"/>
</dbReference>
<dbReference type="AlphaFoldDB" id="A0A8J6AZQ0"/>
<dbReference type="SUPFAM" id="SSF51011">
    <property type="entry name" value="Glycosyl hydrolase domain"/>
    <property type="match status" value="1"/>
</dbReference>
<dbReference type="GO" id="GO:0005509">
    <property type="term" value="F:calcium ion binding"/>
    <property type="evidence" value="ECO:0007669"/>
    <property type="project" value="InterPro"/>
</dbReference>
<keyword evidence="20" id="KW-1185">Reference proteome</keyword>
<feature type="domain" description="Glycosyl hydrolase family 13 catalytic" evidence="18">
    <location>
        <begin position="32"/>
        <end position="379"/>
    </location>
</feature>
<dbReference type="SUPFAM" id="SSF51445">
    <property type="entry name" value="(Trans)glycosidases"/>
    <property type="match status" value="1"/>
</dbReference>
<evidence type="ECO:0000256" key="16">
    <source>
        <dbReference type="PIRSR" id="PIRSR001024-5"/>
    </source>
</evidence>
<dbReference type="Proteomes" id="UP000717585">
    <property type="component" value="Unassembled WGS sequence"/>
</dbReference>
<keyword evidence="11" id="KW-0119">Carbohydrate metabolism</keyword>
<dbReference type="GO" id="GO:0016052">
    <property type="term" value="P:carbohydrate catabolic process"/>
    <property type="evidence" value="ECO:0007669"/>
    <property type="project" value="InterPro"/>
</dbReference>
<evidence type="ECO:0000256" key="13">
    <source>
        <dbReference type="PIRSR" id="PIRSR001024-1"/>
    </source>
</evidence>